<organism evidence="1 2">
    <name type="scientific">Camellia lanceoleosa</name>
    <dbReference type="NCBI Taxonomy" id="1840588"/>
    <lineage>
        <taxon>Eukaryota</taxon>
        <taxon>Viridiplantae</taxon>
        <taxon>Streptophyta</taxon>
        <taxon>Embryophyta</taxon>
        <taxon>Tracheophyta</taxon>
        <taxon>Spermatophyta</taxon>
        <taxon>Magnoliopsida</taxon>
        <taxon>eudicotyledons</taxon>
        <taxon>Gunneridae</taxon>
        <taxon>Pentapetalae</taxon>
        <taxon>asterids</taxon>
        <taxon>Ericales</taxon>
        <taxon>Theaceae</taxon>
        <taxon>Camellia</taxon>
    </lineage>
</organism>
<keyword evidence="2" id="KW-1185">Reference proteome</keyword>
<evidence type="ECO:0000313" key="2">
    <source>
        <dbReference type="Proteomes" id="UP001060215"/>
    </source>
</evidence>
<comment type="caution">
    <text evidence="1">The sequence shown here is derived from an EMBL/GenBank/DDBJ whole genome shotgun (WGS) entry which is preliminary data.</text>
</comment>
<reference evidence="1 2" key="1">
    <citation type="journal article" date="2022" name="Plant J.">
        <title>Chromosome-level genome of Camellia lanceoleosa provides a valuable resource for understanding genome evolution and self-incompatibility.</title>
        <authorList>
            <person name="Gong W."/>
            <person name="Xiao S."/>
            <person name="Wang L."/>
            <person name="Liao Z."/>
            <person name="Chang Y."/>
            <person name="Mo W."/>
            <person name="Hu G."/>
            <person name="Li W."/>
            <person name="Zhao G."/>
            <person name="Zhu H."/>
            <person name="Hu X."/>
            <person name="Ji K."/>
            <person name="Xiang X."/>
            <person name="Song Q."/>
            <person name="Yuan D."/>
            <person name="Jin S."/>
            <person name="Zhang L."/>
        </authorList>
    </citation>
    <scope>NUCLEOTIDE SEQUENCE [LARGE SCALE GENOMIC DNA]</scope>
    <source>
        <strain evidence="1">SQ_2022a</strain>
    </source>
</reference>
<protein>
    <submittedName>
        <fullName evidence="1">UDP-glucosyltransferase 29</fullName>
    </submittedName>
</protein>
<proteinExistence type="predicted"/>
<evidence type="ECO:0000313" key="1">
    <source>
        <dbReference type="EMBL" id="KAI8030506.1"/>
    </source>
</evidence>
<gene>
    <name evidence="1" type="ORF">LOK49_LG01G00401</name>
</gene>
<name>A0ACC0J1Y0_9ERIC</name>
<dbReference type="EMBL" id="CM045758">
    <property type="protein sequence ID" value="KAI8030506.1"/>
    <property type="molecule type" value="Genomic_DNA"/>
</dbReference>
<dbReference type="Proteomes" id="UP001060215">
    <property type="component" value="Chromosome 1"/>
</dbReference>
<sequence length="163" mass="18626">MASPSFSNILNTLSPDLLIYDFNLPWAPTIASSYDIPAVDFIPVGVSMMTFSLHKFMKCGDEFPFPEIQLRGFHETQFWNLINKVAANRTKNKEGSVEAMKRSCDIILFHTLRELEGQYVEYMSALVEKKIVPVGSLVRDIDDDDEHTEIMEWLDNKDESSTV</sequence>
<accession>A0ACC0J1Y0</accession>